<dbReference type="OrthoDB" id="5336565at2759"/>
<feature type="compositionally biased region" description="Basic residues" evidence="1">
    <location>
        <begin position="7"/>
        <end position="16"/>
    </location>
</feature>
<feature type="region of interest" description="Disordered" evidence="1">
    <location>
        <begin position="1"/>
        <end position="50"/>
    </location>
</feature>
<evidence type="ECO:0000313" key="2">
    <source>
        <dbReference type="EMBL" id="KAF2877713.1"/>
    </source>
</evidence>
<dbReference type="AlphaFoldDB" id="A0A7C8IJ56"/>
<feature type="compositionally biased region" description="Low complexity" evidence="1">
    <location>
        <begin position="174"/>
        <end position="188"/>
    </location>
</feature>
<feature type="compositionally biased region" description="Polar residues" evidence="1">
    <location>
        <begin position="204"/>
        <end position="224"/>
    </location>
</feature>
<evidence type="ECO:0000256" key="1">
    <source>
        <dbReference type="SAM" id="MobiDB-lite"/>
    </source>
</evidence>
<sequence length="508" mass="55627">MPLPNTSRRKRPRPRARNHDSTYASKDGSSPKRLKALDSVAPPESHFDNDPSAAFWDSLSKIWLTPDALRELERRTTHLRPPHPQPSSEARSSLGLSSLDLDCASDLHLTELRRFARLGGPDLTDIRGCEYYYDMPPKSRAQPGAGSESDRGRVTRSRTRANGQPNGDGGPVTRSGTSGSRARASSRGSGRGRRGRGAPAGRSVTNPPTRASQPRANTSLTTGSSPYNQNFVQFFIGAFIYLPAYRYPDGSRPVPARDRAYVVQRLTSHRPSTPQWTTETYEAFSDLVEQASAETLKMTVPSELEGTGIAKANGGRRHGGMHFNNCARFERNGITLPTAAVPDLYWGVAPETIPRPIIDELFHYIIPGNQQHFPAAPNFCMEVKGDNGTGEVVKRQALHDGAIGLRAIHELESYGLNGPAAIGDVKALCATFVNDTLNIYAYHYNPPKPGTRETRPSIAMNSLGTWPMLGNPNWARQGIVAFRNALEYAREIREAALAGAISRHRDAA</sequence>
<accession>A0A7C8IJ56</accession>
<gene>
    <name evidence="2" type="ORF">BDV95DRAFT_535455</name>
</gene>
<feature type="region of interest" description="Disordered" evidence="1">
    <location>
        <begin position="74"/>
        <end position="94"/>
    </location>
</feature>
<feature type="region of interest" description="Disordered" evidence="1">
    <location>
        <begin position="134"/>
        <end position="224"/>
    </location>
</feature>
<dbReference type="Proteomes" id="UP000481861">
    <property type="component" value="Unassembled WGS sequence"/>
</dbReference>
<reference evidence="2 3" key="1">
    <citation type="submission" date="2020-01" db="EMBL/GenBank/DDBJ databases">
        <authorList>
            <consortium name="DOE Joint Genome Institute"/>
            <person name="Haridas S."/>
            <person name="Albert R."/>
            <person name="Binder M."/>
            <person name="Bloem J."/>
            <person name="Labutti K."/>
            <person name="Salamov A."/>
            <person name="Andreopoulos B."/>
            <person name="Baker S.E."/>
            <person name="Barry K."/>
            <person name="Bills G."/>
            <person name="Bluhm B.H."/>
            <person name="Cannon C."/>
            <person name="Castanera R."/>
            <person name="Culley D.E."/>
            <person name="Daum C."/>
            <person name="Ezra D."/>
            <person name="Gonzalez J.B."/>
            <person name="Henrissat B."/>
            <person name="Kuo A."/>
            <person name="Liang C."/>
            <person name="Lipzen A."/>
            <person name="Lutzoni F."/>
            <person name="Magnuson J."/>
            <person name="Mondo S."/>
            <person name="Nolan M."/>
            <person name="Ohm R."/>
            <person name="Pangilinan J."/>
            <person name="Park H.-J.H."/>
            <person name="Ramirez L."/>
            <person name="Alfaro M."/>
            <person name="Sun H."/>
            <person name="Tritt A."/>
            <person name="Yoshinaga Y."/>
            <person name="Zwiers L.-H.L."/>
            <person name="Turgeon B.G."/>
            <person name="Goodwin S.B."/>
            <person name="Spatafora J.W."/>
            <person name="Crous P.W."/>
            <person name="Grigoriev I.V."/>
        </authorList>
    </citation>
    <scope>NUCLEOTIDE SEQUENCE [LARGE SCALE GENOMIC DNA]</scope>
    <source>
        <strain evidence="2 3">CBS 611.86</strain>
    </source>
</reference>
<proteinExistence type="predicted"/>
<protein>
    <submittedName>
        <fullName evidence="2">Uncharacterized protein</fullName>
    </submittedName>
</protein>
<organism evidence="2 3">
    <name type="scientific">Massariosphaeria phaeospora</name>
    <dbReference type="NCBI Taxonomy" id="100035"/>
    <lineage>
        <taxon>Eukaryota</taxon>
        <taxon>Fungi</taxon>
        <taxon>Dikarya</taxon>
        <taxon>Ascomycota</taxon>
        <taxon>Pezizomycotina</taxon>
        <taxon>Dothideomycetes</taxon>
        <taxon>Pleosporomycetidae</taxon>
        <taxon>Pleosporales</taxon>
        <taxon>Pleosporales incertae sedis</taxon>
        <taxon>Massariosphaeria</taxon>
    </lineage>
</organism>
<comment type="caution">
    <text evidence="2">The sequence shown here is derived from an EMBL/GenBank/DDBJ whole genome shotgun (WGS) entry which is preliminary data.</text>
</comment>
<evidence type="ECO:0000313" key="3">
    <source>
        <dbReference type="Proteomes" id="UP000481861"/>
    </source>
</evidence>
<dbReference type="EMBL" id="JAADJZ010000002">
    <property type="protein sequence ID" value="KAF2877713.1"/>
    <property type="molecule type" value="Genomic_DNA"/>
</dbReference>
<name>A0A7C8IJ56_9PLEO</name>
<keyword evidence="3" id="KW-1185">Reference proteome</keyword>